<gene>
    <name evidence="7" type="ORF">RESH_05163</name>
</gene>
<evidence type="ECO:0000256" key="5">
    <source>
        <dbReference type="SAM" id="MobiDB-lite"/>
    </source>
</evidence>
<comment type="caution">
    <text evidence="7">The sequence shown here is derived from an EMBL/GenBank/DDBJ whole genome shotgun (WGS) entry which is preliminary data.</text>
</comment>
<feature type="domain" description="Core-binding (CB)" evidence="6">
    <location>
        <begin position="136"/>
        <end position="225"/>
    </location>
</feature>
<evidence type="ECO:0000256" key="2">
    <source>
        <dbReference type="ARBA" id="ARBA00023125"/>
    </source>
</evidence>
<evidence type="ECO:0000313" key="8">
    <source>
        <dbReference type="Proteomes" id="UP000011996"/>
    </source>
</evidence>
<dbReference type="Gene3D" id="1.10.443.10">
    <property type="entry name" value="Intergrase catalytic core"/>
    <property type="match status" value="1"/>
</dbReference>
<name>M5RYB1_9BACT</name>
<dbReference type="SUPFAM" id="SSF56349">
    <property type="entry name" value="DNA breaking-rejoining enzymes"/>
    <property type="match status" value="1"/>
</dbReference>
<dbReference type="Pfam" id="PF13102">
    <property type="entry name" value="Phage_int_SAM_5"/>
    <property type="match status" value="1"/>
</dbReference>
<dbReference type="AlphaFoldDB" id="M5RYB1"/>
<evidence type="ECO:0000259" key="6">
    <source>
        <dbReference type="PROSITE" id="PS51900"/>
    </source>
</evidence>
<dbReference type="Proteomes" id="UP000011996">
    <property type="component" value="Unassembled WGS sequence"/>
</dbReference>
<keyword evidence="1" id="KW-0229">DNA integration</keyword>
<proteinExistence type="predicted"/>
<organism evidence="7 8">
    <name type="scientific">Rhodopirellula europaea SH398</name>
    <dbReference type="NCBI Taxonomy" id="1263868"/>
    <lineage>
        <taxon>Bacteria</taxon>
        <taxon>Pseudomonadati</taxon>
        <taxon>Planctomycetota</taxon>
        <taxon>Planctomycetia</taxon>
        <taxon>Pirellulales</taxon>
        <taxon>Pirellulaceae</taxon>
        <taxon>Rhodopirellula</taxon>
    </lineage>
</organism>
<dbReference type="Gene3D" id="1.10.150.130">
    <property type="match status" value="1"/>
</dbReference>
<dbReference type="InterPro" id="IPR010998">
    <property type="entry name" value="Integrase_recombinase_N"/>
</dbReference>
<accession>M5RYB1</accession>
<sequence length="500" mass="56007">MARVDTAQLTSQIFTAGWRLALQPAVLANIYRQKDVMATIIQKQNKTIEIRFKDANGKPQSIYPGRIAKRDAQAIGSKIDHIVGRQIVGAEPDHEVAQWLAKLAENSGKLYAKLVKKGLAPPRQVAEPEPEPASVPTLKEWTDRYIQEHPGADGTIEQLEIVARGLCKKFGGERRLDDITPGDAEDFRKWLQTKGNERKKYKTGLAHNTVRRRIGRSKEMFRAAVKHRHIEENPFADELAATTGNPSRLVNVPADWIEACIRKAPCEDWRIILAFARYAGMRSHETRIQKWEDIDLANNVMMVRSNKNPPVRRCPIFRELRPHLLRAREMAPEGAVFVQTRYDHQANILTTLKKIITAAGLVPWQKPMQNLRATRETELLAHFPAKDVTSWLGNSPTIAHDHYAMATQASFDRAVIEGGQVDPVARVLLPDQDAQPDGAKANVDTAPQKTPPNPPPTVQDKGRQTTPTKKADAKKPLNNWVCLASALGDLSLSYPARTRT</sequence>
<evidence type="ECO:0000256" key="4">
    <source>
        <dbReference type="PROSITE-ProRule" id="PRU01248"/>
    </source>
</evidence>
<dbReference type="STRING" id="1263868.RESH_05163"/>
<evidence type="ECO:0000256" key="3">
    <source>
        <dbReference type="ARBA" id="ARBA00023172"/>
    </source>
</evidence>
<protein>
    <submittedName>
        <fullName evidence="7">Integrase</fullName>
    </submittedName>
</protein>
<dbReference type="EMBL" id="ANOF01000162">
    <property type="protein sequence ID" value="EMI24338.1"/>
    <property type="molecule type" value="Genomic_DNA"/>
</dbReference>
<keyword evidence="2 4" id="KW-0238">DNA-binding</keyword>
<dbReference type="InterPro" id="IPR044068">
    <property type="entry name" value="CB"/>
</dbReference>
<dbReference type="InterPro" id="IPR011010">
    <property type="entry name" value="DNA_brk_join_enz"/>
</dbReference>
<reference evidence="7 8" key="1">
    <citation type="journal article" date="2013" name="Mar. Genomics">
        <title>Expression of sulfatases in Rhodopirellula baltica and the diversity of sulfatases in the genus Rhodopirellula.</title>
        <authorList>
            <person name="Wegner C.E."/>
            <person name="Richter-Heitmann T."/>
            <person name="Klindworth A."/>
            <person name="Klockow C."/>
            <person name="Richter M."/>
            <person name="Achstetter T."/>
            <person name="Glockner F.O."/>
            <person name="Harder J."/>
        </authorList>
    </citation>
    <scope>NUCLEOTIDE SEQUENCE [LARGE SCALE GENOMIC DNA]</scope>
    <source>
        <strain evidence="7 8">SH398</strain>
    </source>
</reference>
<dbReference type="InterPro" id="IPR025269">
    <property type="entry name" value="SAM-like_dom"/>
</dbReference>
<evidence type="ECO:0000313" key="7">
    <source>
        <dbReference type="EMBL" id="EMI24338.1"/>
    </source>
</evidence>
<dbReference type="GO" id="GO:0003677">
    <property type="term" value="F:DNA binding"/>
    <property type="evidence" value="ECO:0007669"/>
    <property type="project" value="UniProtKB-UniRule"/>
</dbReference>
<dbReference type="PROSITE" id="PS51900">
    <property type="entry name" value="CB"/>
    <property type="match status" value="1"/>
</dbReference>
<feature type="region of interest" description="Disordered" evidence="5">
    <location>
        <begin position="431"/>
        <end position="475"/>
    </location>
</feature>
<dbReference type="GO" id="GO:0006310">
    <property type="term" value="P:DNA recombination"/>
    <property type="evidence" value="ECO:0007669"/>
    <property type="project" value="UniProtKB-KW"/>
</dbReference>
<evidence type="ECO:0000256" key="1">
    <source>
        <dbReference type="ARBA" id="ARBA00022908"/>
    </source>
</evidence>
<dbReference type="GO" id="GO:0015074">
    <property type="term" value="P:DNA integration"/>
    <property type="evidence" value="ECO:0007669"/>
    <property type="project" value="UniProtKB-KW"/>
</dbReference>
<dbReference type="InterPro" id="IPR013762">
    <property type="entry name" value="Integrase-like_cat_sf"/>
</dbReference>
<keyword evidence="3" id="KW-0233">DNA recombination</keyword>